<evidence type="ECO:0000259" key="11">
    <source>
        <dbReference type="PROSITE" id="PS51706"/>
    </source>
</evidence>
<evidence type="ECO:0000256" key="8">
    <source>
        <dbReference type="ARBA" id="ARBA00023210"/>
    </source>
</evidence>
<dbReference type="PANTHER" id="PTHR11649">
    <property type="entry name" value="MSS1/TRME-RELATED GTP-BINDING PROTEIN"/>
    <property type="match status" value="1"/>
</dbReference>
<evidence type="ECO:0000313" key="12">
    <source>
        <dbReference type="EMBL" id="GJE54710.1"/>
    </source>
</evidence>
<reference evidence="12" key="2">
    <citation type="submission" date="2021-08" db="EMBL/GenBank/DDBJ databases">
        <authorList>
            <person name="Tani A."/>
            <person name="Ola A."/>
            <person name="Ogura Y."/>
            <person name="Katsura K."/>
            <person name="Hayashi T."/>
        </authorList>
    </citation>
    <scope>NUCLEOTIDE SEQUENCE</scope>
    <source>
        <strain evidence="12">DSM 23674</strain>
    </source>
</reference>
<evidence type="ECO:0000256" key="3">
    <source>
        <dbReference type="ARBA" id="ARBA00022618"/>
    </source>
</evidence>
<accession>A0ABQ4TLW3</accession>
<keyword evidence="6" id="KW-0460">Magnesium</keyword>
<evidence type="ECO:0000256" key="4">
    <source>
        <dbReference type="ARBA" id="ARBA00022723"/>
    </source>
</evidence>
<keyword evidence="5 10" id="KW-0547">Nucleotide-binding</keyword>
<keyword evidence="13" id="KW-1185">Reference proteome</keyword>
<comment type="similarity">
    <text evidence="2 10">Belongs to the TRAFAC class TrmE-Era-EngA-EngB-Septin-like GTPase superfamily. EngB GTPase family.</text>
</comment>
<dbReference type="PROSITE" id="PS51706">
    <property type="entry name" value="G_ENGB"/>
    <property type="match status" value="1"/>
</dbReference>
<comment type="function">
    <text evidence="10">Necessary for normal cell division and for the maintenance of normal septation.</text>
</comment>
<keyword evidence="7 10" id="KW-0342">GTP-binding</keyword>
<evidence type="ECO:0000256" key="6">
    <source>
        <dbReference type="ARBA" id="ARBA00022842"/>
    </source>
</evidence>
<evidence type="ECO:0000256" key="5">
    <source>
        <dbReference type="ARBA" id="ARBA00022741"/>
    </source>
</evidence>
<dbReference type="PANTHER" id="PTHR11649:SF13">
    <property type="entry name" value="ENGB-TYPE G DOMAIN-CONTAINING PROTEIN"/>
    <property type="match status" value="1"/>
</dbReference>
<dbReference type="NCBIfam" id="TIGR03598">
    <property type="entry name" value="GTPase_YsxC"/>
    <property type="match status" value="1"/>
</dbReference>
<evidence type="ECO:0000256" key="2">
    <source>
        <dbReference type="ARBA" id="ARBA00009638"/>
    </source>
</evidence>
<dbReference type="RefSeq" id="WP_147813262.1">
    <property type="nucleotide sequence ID" value="NZ_BPRA01000005.1"/>
</dbReference>
<dbReference type="InterPro" id="IPR006073">
    <property type="entry name" value="GTP-bd"/>
</dbReference>
<dbReference type="HAMAP" id="MF_00321">
    <property type="entry name" value="GTPase_EngB"/>
    <property type="match status" value="1"/>
</dbReference>
<evidence type="ECO:0000313" key="13">
    <source>
        <dbReference type="Proteomes" id="UP001055101"/>
    </source>
</evidence>
<dbReference type="Pfam" id="PF01926">
    <property type="entry name" value="MMR_HSR1"/>
    <property type="match status" value="1"/>
</dbReference>
<evidence type="ECO:0000256" key="1">
    <source>
        <dbReference type="ARBA" id="ARBA00001946"/>
    </source>
</evidence>
<dbReference type="InterPro" id="IPR027417">
    <property type="entry name" value="P-loop_NTPase"/>
</dbReference>
<dbReference type="InterPro" id="IPR019987">
    <property type="entry name" value="GTP-bd_ribosome_bio_YsxC"/>
</dbReference>
<dbReference type="Gene3D" id="3.40.50.300">
    <property type="entry name" value="P-loop containing nucleotide triphosphate hydrolases"/>
    <property type="match status" value="1"/>
</dbReference>
<keyword evidence="4" id="KW-0479">Metal-binding</keyword>
<gene>
    <name evidence="10 12" type="primary">engB</name>
    <name evidence="12" type="ORF">EKPJFOCH_1189</name>
</gene>
<evidence type="ECO:0000256" key="7">
    <source>
        <dbReference type="ARBA" id="ARBA00023134"/>
    </source>
</evidence>
<keyword evidence="3 10" id="KW-0132">Cell division</keyword>
<protein>
    <recommendedName>
        <fullName evidence="10">Probable GTP-binding protein EngB</fullName>
    </recommendedName>
</protein>
<evidence type="ECO:0000256" key="10">
    <source>
        <dbReference type="HAMAP-Rule" id="MF_00321"/>
    </source>
</evidence>
<dbReference type="Proteomes" id="UP001055101">
    <property type="component" value="Unassembled WGS sequence"/>
</dbReference>
<reference evidence="12" key="1">
    <citation type="journal article" date="2021" name="Front. Microbiol.">
        <title>Comprehensive Comparative Genomics and Phenotyping of Methylobacterium Species.</title>
        <authorList>
            <person name="Alessa O."/>
            <person name="Ogura Y."/>
            <person name="Fujitani Y."/>
            <person name="Takami H."/>
            <person name="Hayashi T."/>
            <person name="Sahin N."/>
            <person name="Tani A."/>
        </authorList>
    </citation>
    <scope>NUCLEOTIDE SEQUENCE</scope>
    <source>
        <strain evidence="12">DSM 23674</strain>
    </source>
</reference>
<dbReference type="EMBL" id="BPRA01000005">
    <property type="protein sequence ID" value="GJE54710.1"/>
    <property type="molecule type" value="Genomic_DNA"/>
</dbReference>
<dbReference type="InterPro" id="IPR030393">
    <property type="entry name" value="G_ENGB_dom"/>
</dbReference>
<keyword evidence="9 10" id="KW-0131">Cell cycle</keyword>
<comment type="caution">
    <text evidence="12">The sequence shown here is derived from an EMBL/GenBank/DDBJ whole genome shotgun (WGS) entry which is preliminary data.</text>
</comment>
<keyword evidence="8 10" id="KW-0717">Septation</keyword>
<sequence length="217" mass="23144">MTSSDTEQAGLTEAGRLLFAGAADFIAAAPSIGVLPPMDGVEIAFAGRSNVGKSSLVNALTGRNTLARTSHTPGRTQQLNFFKIGERLTLVDMPGYGYAAVEKAKVAAWTELIHAYLKGRANLARVFMLIDSRHGLKEIDTDVLDGLDKAAVSYQIVLTKGDALKKHEIDARIAGIQAAIARRPAAFPEILLTSSRDDRGVAELRACVARLLSERGA</sequence>
<organism evidence="12 13">
    <name type="scientific">Methylobacterium thuringiense</name>
    <dbReference type="NCBI Taxonomy" id="1003091"/>
    <lineage>
        <taxon>Bacteria</taxon>
        <taxon>Pseudomonadati</taxon>
        <taxon>Pseudomonadota</taxon>
        <taxon>Alphaproteobacteria</taxon>
        <taxon>Hyphomicrobiales</taxon>
        <taxon>Methylobacteriaceae</taxon>
        <taxon>Methylobacterium</taxon>
    </lineage>
</organism>
<proteinExistence type="inferred from homology"/>
<name>A0ABQ4TLW3_9HYPH</name>
<feature type="domain" description="EngB-type G" evidence="11">
    <location>
        <begin position="39"/>
        <end position="214"/>
    </location>
</feature>
<comment type="cofactor">
    <cofactor evidence="1">
        <name>Mg(2+)</name>
        <dbReference type="ChEBI" id="CHEBI:18420"/>
    </cofactor>
</comment>
<evidence type="ECO:0000256" key="9">
    <source>
        <dbReference type="ARBA" id="ARBA00023306"/>
    </source>
</evidence>
<dbReference type="SUPFAM" id="SSF52540">
    <property type="entry name" value="P-loop containing nucleoside triphosphate hydrolases"/>
    <property type="match status" value="1"/>
</dbReference>
<dbReference type="CDD" id="cd01876">
    <property type="entry name" value="YihA_EngB"/>
    <property type="match status" value="1"/>
</dbReference>